<evidence type="ECO:0000256" key="10">
    <source>
        <dbReference type="ARBA" id="ARBA00023136"/>
    </source>
</evidence>
<dbReference type="Proteomes" id="UP000295325">
    <property type="component" value="Unassembled WGS sequence"/>
</dbReference>
<evidence type="ECO:0000259" key="12">
    <source>
        <dbReference type="Pfam" id="PF02518"/>
    </source>
</evidence>
<dbReference type="Pfam" id="PF07694">
    <property type="entry name" value="5TM-5TMR_LYT"/>
    <property type="match status" value="1"/>
</dbReference>
<reference evidence="15 16" key="1">
    <citation type="submission" date="2019-03" db="EMBL/GenBank/DDBJ databases">
        <title>Genomic Encyclopedia of Type Strains, Phase IV (KMG-IV): sequencing the most valuable type-strain genomes for metagenomic binning, comparative biology and taxonomic classification.</title>
        <authorList>
            <person name="Goeker M."/>
        </authorList>
    </citation>
    <scope>NUCLEOTIDE SEQUENCE [LARGE SCALE GENOMIC DNA]</scope>
    <source>
        <strain evidence="15 16">DSM 24455</strain>
    </source>
</reference>
<evidence type="ECO:0000256" key="7">
    <source>
        <dbReference type="ARBA" id="ARBA00022840"/>
    </source>
</evidence>
<keyword evidence="16" id="KW-1185">Reference proteome</keyword>
<feature type="domain" description="Signal transduction histidine kinase 5TM receptor LytS transmembrane region" evidence="14">
    <location>
        <begin position="23"/>
        <end position="204"/>
    </location>
</feature>
<dbReference type="GO" id="GO:0071555">
    <property type="term" value="P:cell wall organization"/>
    <property type="evidence" value="ECO:0007669"/>
    <property type="project" value="InterPro"/>
</dbReference>
<feature type="transmembrane region" description="Helical" evidence="11">
    <location>
        <begin position="114"/>
        <end position="138"/>
    </location>
</feature>
<keyword evidence="8 11" id="KW-1133">Transmembrane helix</keyword>
<feature type="transmembrane region" description="Helical" evidence="11">
    <location>
        <begin position="183"/>
        <end position="203"/>
    </location>
</feature>
<sequence>MLFIRLLERMSIIALAAYIFSHTYIFRKIVKNKLTLTDRVLMVSFFSILSILGTYMGIIVDPQNFTSLDFGTYMKELESEALANTRPIGAIVAGYFGGPVIGIIVGIISGTHRYFIGGFTALACAVATVFEGLIGGIAGRDKRDGKFSTMAAFFAGIIAEFIQMTIIILISKPFENAVELEKMIAIPMILVNSIGAAIFVDIINHTRDEYSRVGAFHAQKALNIAKRTIHYLRKGLNKETAQKVAEIIYKIGESKGVFIGDKHELLVYCGKSIEFQKLRTFMEEYYNYPKFGTMTFKHSNKILTFYCVPLLIQDRDFEGVLGIEVERAGEMDKYFVEYMKGIGELLSTQIELYKLNKLAQEASTAELKALQAQIHPHFLFNALNTIASFCRTNSLIARELIMDLSNYFRKTLKRENDFVKVKEEIELINSYLSIERARFGDRLKLHIDIPDNIMQVKIPVFLLQPIVENSVKHGISPKPSGGSIFIKAFEEGNEFVFIVGDTGVGMTRERLNTILREWPGIGLRNINERLKFIYGDNYKFEISSSIEEGTRVSIRVPKEDGINENS</sequence>
<evidence type="ECO:0000256" key="9">
    <source>
        <dbReference type="ARBA" id="ARBA00023012"/>
    </source>
</evidence>
<dbReference type="InterPro" id="IPR036890">
    <property type="entry name" value="HATPase_C_sf"/>
</dbReference>
<dbReference type="GO" id="GO:0000155">
    <property type="term" value="F:phosphorelay sensor kinase activity"/>
    <property type="evidence" value="ECO:0007669"/>
    <property type="project" value="InterPro"/>
</dbReference>
<keyword evidence="6 15" id="KW-0418">Kinase</keyword>
<organism evidence="15 16">
    <name type="scientific">Fonticella tunisiensis</name>
    <dbReference type="NCBI Taxonomy" id="1096341"/>
    <lineage>
        <taxon>Bacteria</taxon>
        <taxon>Bacillati</taxon>
        <taxon>Bacillota</taxon>
        <taxon>Clostridia</taxon>
        <taxon>Eubacteriales</taxon>
        <taxon>Clostridiaceae</taxon>
        <taxon>Fonticella</taxon>
    </lineage>
</organism>
<evidence type="ECO:0000256" key="8">
    <source>
        <dbReference type="ARBA" id="ARBA00022989"/>
    </source>
</evidence>
<evidence type="ECO:0000259" key="13">
    <source>
        <dbReference type="Pfam" id="PF06580"/>
    </source>
</evidence>
<name>A0A4R7KRC1_9CLOT</name>
<dbReference type="InterPro" id="IPR003594">
    <property type="entry name" value="HATPase_dom"/>
</dbReference>
<evidence type="ECO:0000256" key="4">
    <source>
        <dbReference type="ARBA" id="ARBA00022692"/>
    </source>
</evidence>
<dbReference type="OrthoDB" id="9809348at2"/>
<dbReference type="Pfam" id="PF06580">
    <property type="entry name" value="His_kinase"/>
    <property type="match status" value="1"/>
</dbReference>
<dbReference type="PANTHER" id="PTHR34220:SF7">
    <property type="entry name" value="SENSOR HISTIDINE KINASE YPDA"/>
    <property type="match status" value="1"/>
</dbReference>
<evidence type="ECO:0000256" key="5">
    <source>
        <dbReference type="ARBA" id="ARBA00022741"/>
    </source>
</evidence>
<keyword evidence="5" id="KW-0547">Nucleotide-binding</keyword>
<evidence type="ECO:0000256" key="11">
    <source>
        <dbReference type="SAM" id="Phobius"/>
    </source>
</evidence>
<dbReference type="Pfam" id="PF02518">
    <property type="entry name" value="HATPase_c"/>
    <property type="match status" value="1"/>
</dbReference>
<evidence type="ECO:0000256" key="1">
    <source>
        <dbReference type="ARBA" id="ARBA00004651"/>
    </source>
</evidence>
<dbReference type="RefSeq" id="WP_133627527.1">
    <property type="nucleotide sequence ID" value="NZ_SOAZ01000005.1"/>
</dbReference>
<evidence type="ECO:0000313" key="16">
    <source>
        <dbReference type="Proteomes" id="UP000295325"/>
    </source>
</evidence>
<dbReference type="InterPro" id="IPR011620">
    <property type="entry name" value="Sig_transdc_His_kinase_LytS_TM"/>
</dbReference>
<dbReference type="SUPFAM" id="SSF55874">
    <property type="entry name" value="ATPase domain of HSP90 chaperone/DNA topoisomerase II/histidine kinase"/>
    <property type="match status" value="1"/>
</dbReference>
<keyword evidence="10 11" id="KW-0472">Membrane</keyword>
<dbReference type="EMBL" id="SOAZ01000005">
    <property type="protein sequence ID" value="TDT61893.1"/>
    <property type="molecule type" value="Genomic_DNA"/>
</dbReference>
<feature type="transmembrane region" description="Helical" evidence="11">
    <location>
        <begin position="12"/>
        <end position="30"/>
    </location>
</feature>
<feature type="transmembrane region" description="Helical" evidence="11">
    <location>
        <begin position="88"/>
        <end position="108"/>
    </location>
</feature>
<feature type="domain" description="Signal transduction histidine kinase internal region" evidence="13">
    <location>
        <begin position="365"/>
        <end position="443"/>
    </location>
</feature>
<gene>
    <name evidence="15" type="ORF">EDD71_10571</name>
</gene>
<protein>
    <submittedName>
        <fullName evidence="15">Two-component system LytT family sensor kinase</fullName>
    </submittedName>
</protein>
<feature type="transmembrane region" description="Helical" evidence="11">
    <location>
        <begin position="42"/>
        <end position="60"/>
    </location>
</feature>
<dbReference type="GO" id="GO:0005886">
    <property type="term" value="C:plasma membrane"/>
    <property type="evidence" value="ECO:0007669"/>
    <property type="project" value="UniProtKB-SubCell"/>
</dbReference>
<comment type="caution">
    <text evidence="15">The sequence shown here is derived from an EMBL/GenBank/DDBJ whole genome shotgun (WGS) entry which is preliminary data.</text>
</comment>
<dbReference type="GO" id="GO:0005524">
    <property type="term" value="F:ATP binding"/>
    <property type="evidence" value="ECO:0007669"/>
    <property type="project" value="UniProtKB-KW"/>
</dbReference>
<feature type="transmembrane region" description="Helical" evidence="11">
    <location>
        <begin position="150"/>
        <end position="171"/>
    </location>
</feature>
<dbReference type="AlphaFoldDB" id="A0A4R7KRC1"/>
<keyword evidence="3" id="KW-0808">Transferase</keyword>
<dbReference type="InterPro" id="IPR010559">
    <property type="entry name" value="Sig_transdc_His_kin_internal"/>
</dbReference>
<keyword evidence="9" id="KW-0902">Two-component regulatory system</keyword>
<evidence type="ECO:0000259" key="14">
    <source>
        <dbReference type="Pfam" id="PF07694"/>
    </source>
</evidence>
<keyword evidence="4 11" id="KW-0812">Transmembrane</keyword>
<evidence type="ECO:0000256" key="3">
    <source>
        <dbReference type="ARBA" id="ARBA00022679"/>
    </source>
</evidence>
<evidence type="ECO:0000256" key="6">
    <source>
        <dbReference type="ARBA" id="ARBA00022777"/>
    </source>
</evidence>
<evidence type="ECO:0000313" key="15">
    <source>
        <dbReference type="EMBL" id="TDT61893.1"/>
    </source>
</evidence>
<keyword evidence="7" id="KW-0067">ATP-binding</keyword>
<comment type="subcellular location">
    <subcellularLocation>
        <location evidence="1">Cell membrane</location>
        <topology evidence="1">Multi-pass membrane protein</topology>
    </subcellularLocation>
</comment>
<proteinExistence type="predicted"/>
<feature type="domain" description="Histidine kinase/HSP90-like ATPase" evidence="12">
    <location>
        <begin position="462"/>
        <end position="559"/>
    </location>
</feature>
<evidence type="ECO:0000256" key="2">
    <source>
        <dbReference type="ARBA" id="ARBA00022475"/>
    </source>
</evidence>
<keyword evidence="2" id="KW-1003">Cell membrane</keyword>
<dbReference type="PANTHER" id="PTHR34220">
    <property type="entry name" value="SENSOR HISTIDINE KINASE YPDA"/>
    <property type="match status" value="1"/>
</dbReference>
<accession>A0A4R7KRC1</accession>
<dbReference type="InterPro" id="IPR050640">
    <property type="entry name" value="Bact_2-comp_sensor_kinase"/>
</dbReference>
<dbReference type="Gene3D" id="1.10.1760.20">
    <property type="match status" value="1"/>
</dbReference>
<dbReference type="Gene3D" id="3.30.565.10">
    <property type="entry name" value="Histidine kinase-like ATPase, C-terminal domain"/>
    <property type="match status" value="1"/>
</dbReference>